<feature type="region of interest" description="Disordered" evidence="1">
    <location>
        <begin position="447"/>
        <end position="479"/>
    </location>
</feature>
<keyword evidence="3" id="KW-1185">Reference proteome</keyword>
<sequence>MSSSINRTTMGLNNKQQRQYQSLCIVLQAVNETCKHRSDMRYSSGSSCSDSRLTDYEKFTCKMAQSLDTEKGGSSATALIVLKGLRGPEYVFAQNSRKTSELERAKAFLSNLIEYVGVNPDRLATRPLQRQVFTRILEFNFLRFEIYLNEFATALEACIHICERSQEAGRLDDIAQLQTLKDRSQFPRNMASSDNTKKKFFRDCEDLIKAIHNSQNNGINNVFDKHIDNSEPEVSYQWHQLRHHLGRLHSLRQASESIVNASIRWPELFKDFTVNYIPSSGLRRFIHPLAVHPSPKDVIEAAFPEYDLSFYESDIEELRHHGLDDQIRKQEQKFPPKTQIHCEVNLHSHLLKSGKTRPCDFWNDAMFIATSKLPCRLCYYYFQDGDNDFHVQPSHMNLYPKWRLPDAMDPNDQASLEHREELMEDIFEHMQEGILKVLQEKFPQWKRNDSRTDSRNWPGVREGADSRTPTTGHYLPPSVMDDDSYVVDMEANDVGFALSG</sequence>
<protein>
    <submittedName>
        <fullName evidence="2">Uncharacterized protein</fullName>
    </submittedName>
</protein>
<evidence type="ECO:0000256" key="1">
    <source>
        <dbReference type="SAM" id="MobiDB-lite"/>
    </source>
</evidence>
<proteinExistence type="predicted"/>
<evidence type="ECO:0000313" key="3">
    <source>
        <dbReference type="Proteomes" id="UP000782241"/>
    </source>
</evidence>
<dbReference type="AlphaFoldDB" id="A0A9P7H2I0"/>
<dbReference type="PANTHER" id="PTHR42037:SF1">
    <property type="match status" value="1"/>
</dbReference>
<evidence type="ECO:0000313" key="2">
    <source>
        <dbReference type="EMBL" id="KAG5657322.1"/>
    </source>
</evidence>
<dbReference type="Pfam" id="PF14441">
    <property type="entry name" value="OTT_1508_deam"/>
    <property type="match status" value="1"/>
</dbReference>
<dbReference type="PANTHER" id="PTHR42037">
    <property type="match status" value="1"/>
</dbReference>
<dbReference type="InterPro" id="IPR027796">
    <property type="entry name" value="OTT_1508_deam-like"/>
</dbReference>
<reference evidence="2" key="1">
    <citation type="submission" date="2021-04" db="EMBL/GenBank/DDBJ databases">
        <title>Draft genome of Fusarium avenaceum strain F156N33, isolated from an atmospheric sample in Virginia.</title>
        <authorList>
            <person name="Yang S."/>
            <person name="Vinatzer B.A."/>
            <person name="Coleman J."/>
        </authorList>
    </citation>
    <scope>NUCLEOTIDE SEQUENCE</scope>
    <source>
        <strain evidence="2">F156N33</strain>
    </source>
</reference>
<name>A0A9P7H2I0_9HYPO</name>
<dbReference type="EMBL" id="JAGPUO010000017">
    <property type="protein sequence ID" value="KAG5657322.1"/>
    <property type="molecule type" value="Genomic_DNA"/>
</dbReference>
<accession>A0A9P7H2I0</accession>
<dbReference type="Proteomes" id="UP000782241">
    <property type="component" value="Unassembled WGS sequence"/>
</dbReference>
<comment type="caution">
    <text evidence="2">The sequence shown here is derived from an EMBL/GenBank/DDBJ whole genome shotgun (WGS) entry which is preliminary data.</text>
</comment>
<organism evidence="2 3">
    <name type="scientific">Fusarium avenaceum</name>
    <dbReference type="NCBI Taxonomy" id="40199"/>
    <lineage>
        <taxon>Eukaryota</taxon>
        <taxon>Fungi</taxon>
        <taxon>Dikarya</taxon>
        <taxon>Ascomycota</taxon>
        <taxon>Pezizomycotina</taxon>
        <taxon>Sordariomycetes</taxon>
        <taxon>Hypocreomycetidae</taxon>
        <taxon>Hypocreales</taxon>
        <taxon>Nectriaceae</taxon>
        <taxon>Fusarium</taxon>
        <taxon>Fusarium tricinctum species complex</taxon>
    </lineage>
</organism>
<gene>
    <name evidence="2" type="ORF">KAF25_005886</name>
</gene>